<dbReference type="SUPFAM" id="SSF63829">
    <property type="entry name" value="Calcium-dependent phosphotriesterase"/>
    <property type="match status" value="1"/>
</dbReference>
<dbReference type="PROSITE" id="PS51257">
    <property type="entry name" value="PROKAR_LIPOPROTEIN"/>
    <property type="match status" value="1"/>
</dbReference>
<name>A0A7W2M2J2_9FLAO</name>
<evidence type="ECO:0000313" key="4">
    <source>
        <dbReference type="Proteomes" id="UP000541857"/>
    </source>
</evidence>
<gene>
    <name evidence="3" type="ORF">H3Z82_02245</name>
</gene>
<dbReference type="InterPro" id="IPR024311">
    <property type="entry name" value="Lipocalin-like"/>
</dbReference>
<feature type="chain" id="PRO_5030753033" evidence="1">
    <location>
        <begin position="21"/>
        <end position="690"/>
    </location>
</feature>
<dbReference type="EMBL" id="JACGLT010000001">
    <property type="protein sequence ID" value="MBA6151539.1"/>
    <property type="molecule type" value="Genomic_DNA"/>
</dbReference>
<dbReference type="Pfam" id="PF13648">
    <property type="entry name" value="Lipocalin_4"/>
    <property type="match status" value="1"/>
</dbReference>
<feature type="signal peptide" evidence="1">
    <location>
        <begin position="1"/>
        <end position="20"/>
    </location>
</feature>
<protein>
    <submittedName>
        <fullName evidence="3">Lipocalin family protein</fullName>
    </submittedName>
</protein>
<dbReference type="RefSeq" id="WP_182202240.1">
    <property type="nucleotide sequence ID" value="NZ_JACGLT010000001.1"/>
</dbReference>
<evidence type="ECO:0000259" key="2">
    <source>
        <dbReference type="Pfam" id="PF13648"/>
    </source>
</evidence>
<proteinExistence type="predicted"/>
<evidence type="ECO:0000313" key="3">
    <source>
        <dbReference type="EMBL" id="MBA6151539.1"/>
    </source>
</evidence>
<feature type="domain" description="Lipocalin-like" evidence="2">
    <location>
        <begin position="44"/>
        <end position="132"/>
    </location>
</feature>
<keyword evidence="4" id="KW-1185">Reference proteome</keyword>
<accession>A0A7W2M2J2</accession>
<organism evidence="3 4">
    <name type="scientific">Gelidibacter maritimus</name>
    <dbReference type="NCBI Taxonomy" id="2761487"/>
    <lineage>
        <taxon>Bacteria</taxon>
        <taxon>Pseudomonadati</taxon>
        <taxon>Bacteroidota</taxon>
        <taxon>Flavobacteriia</taxon>
        <taxon>Flavobacteriales</taxon>
        <taxon>Flavobacteriaceae</taxon>
        <taxon>Gelidibacter</taxon>
    </lineage>
</organism>
<keyword evidence="1" id="KW-0732">Signal</keyword>
<dbReference type="Proteomes" id="UP000541857">
    <property type="component" value="Unassembled WGS sequence"/>
</dbReference>
<dbReference type="AlphaFoldDB" id="A0A7W2M2J2"/>
<sequence>MLKRYLLCLLGCCLFLSCSTDDDGSDGHSNFYSGAKTSVKTSDLVGTWTIMKIGFKNQIADVPVTYRECGRDFVVFSGDDLYTEYLFQSSDCQFVEQTLNFALNNGVITLTNSWGQSDDLVVTQVSADELVFKSRLDIDDDGKLDIVVVYLKRYVPTKFDMVSKTFNRNPENSHNVISFTWQPYFDAQSFVAYEVYRSAGPNASKGNAVLIETITDINTTEFTDLTPPAEERLGYYLKTKVSTGTLGESYFHTLDTYTLEATPVNLYQPEVAGTTILLNWEESEMPYFSHYEISYSNFPAGYAGYGKQMVSVAKISDRGVTSFIDENPPFLKNPVYSIRVYDIFGNKTYPSPQDYTTAWEVNYQKEGLLPLHRIASHAIDPTEPIIYFYGNQTEGSYKPALFRYNYETMQMKVVTENIANTSTDLPIKIVTSSHGKELLIGLGNDLHVYDAANLDFKYVMKPNEIRMLNDFGYSATGYWILTDFDTIYSFKRNGSSLSLVDSKPHFTTHQSVYNYNVLEIENNQWLVGHKNETSSMLYTIANDGQISFDQTVSVPIKNYGGGRTQFNAAGHYLINFEDRQLYSTLDFSSLQYFQHPYTAFGLSVNGHLIYGTSNDPEWSVNETSAHIKEAVIYNRNSQQVQKMATLGYPLFIFENFRGEVISISSGLKKAHLRESLSYTTDLFIERLDLP</sequence>
<evidence type="ECO:0000256" key="1">
    <source>
        <dbReference type="SAM" id="SignalP"/>
    </source>
</evidence>
<comment type="caution">
    <text evidence="3">The sequence shown here is derived from an EMBL/GenBank/DDBJ whole genome shotgun (WGS) entry which is preliminary data.</text>
</comment>
<reference evidence="3 4" key="1">
    <citation type="submission" date="2020-07" db="EMBL/GenBank/DDBJ databases">
        <title>Bacterium isolated from marine sediment.</title>
        <authorList>
            <person name="Shang D."/>
        </authorList>
    </citation>
    <scope>NUCLEOTIDE SEQUENCE [LARGE SCALE GENOMIC DNA]</scope>
    <source>
        <strain evidence="3 4">F6074</strain>
    </source>
</reference>